<evidence type="ECO:0000313" key="2">
    <source>
        <dbReference type="Proteomes" id="UP000324383"/>
    </source>
</evidence>
<dbReference type="EMBL" id="VKLW01000005">
    <property type="protein sequence ID" value="TYK34834.1"/>
    <property type="molecule type" value="Genomic_DNA"/>
</dbReference>
<name>A0A5D3EFA8_9BACE</name>
<comment type="caution">
    <text evidence="1">The sequence shown here is derived from an EMBL/GenBank/DDBJ whole genome shotgun (WGS) entry which is preliminary data.</text>
</comment>
<sequence length="97" mass="11104">MKSKHAIKPKGDRIMLIDKDKQTAFSSSIKTFIKNLAPNDETGFQKSFSGFESEKFVLELSEKEISDVKQMCNKVSKVIPYLENETAVKHEENIYES</sequence>
<keyword evidence="2" id="KW-1185">Reference proteome</keyword>
<reference evidence="1 2" key="1">
    <citation type="submission" date="2019-07" db="EMBL/GenBank/DDBJ databases">
        <title>Draft Genome Sequences of Bacteroides pyogenes Strains Isolated from the Uterus Holstein Dairy Cows with Metritis.</title>
        <authorList>
            <person name="Cunha F."/>
            <person name="Galvao K.N."/>
            <person name="Jeon S.J."/>
            <person name="Jeong K.C."/>
        </authorList>
    </citation>
    <scope>NUCLEOTIDE SEQUENCE [LARGE SCALE GENOMIC DNA]</scope>
    <source>
        <strain evidence="1 2">KG-31</strain>
    </source>
</reference>
<organism evidence="1 2">
    <name type="scientific">Bacteroides pyogenes</name>
    <dbReference type="NCBI Taxonomy" id="310300"/>
    <lineage>
        <taxon>Bacteria</taxon>
        <taxon>Pseudomonadati</taxon>
        <taxon>Bacteroidota</taxon>
        <taxon>Bacteroidia</taxon>
        <taxon>Bacteroidales</taxon>
        <taxon>Bacteroidaceae</taxon>
        <taxon>Bacteroides</taxon>
    </lineage>
</organism>
<gene>
    <name evidence="1" type="ORF">FNJ60_03475</name>
</gene>
<evidence type="ECO:0000313" key="1">
    <source>
        <dbReference type="EMBL" id="TYK34834.1"/>
    </source>
</evidence>
<dbReference type="RefSeq" id="WP_148727904.1">
    <property type="nucleotide sequence ID" value="NZ_CP197398.1"/>
</dbReference>
<protein>
    <submittedName>
        <fullName evidence="1">Uncharacterized protein</fullName>
    </submittedName>
</protein>
<dbReference type="AlphaFoldDB" id="A0A5D3EFA8"/>
<accession>A0A5D3EFA8</accession>
<dbReference type="Proteomes" id="UP000324383">
    <property type="component" value="Unassembled WGS sequence"/>
</dbReference>
<proteinExistence type="predicted"/>